<dbReference type="GO" id="GO:0016746">
    <property type="term" value="F:acyltransferase activity"/>
    <property type="evidence" value="ECO:0007669"/>
    <property type="project" value="UniProtKB-KW"/>
</dbReference>
<dbReference type="EC" id="2.3.1.-" evidence="2"/>
<protein>
    <submittedName>
        <fullName evidence="2">GNAT family N-acetyltransferase</fullName>
        <ecNumber evidence="2">2.3.1.-</ecNumber>
    </submittedName>
</protein>
<proteinExistence type="predicted"/>
<evidence type="ECO:0000259" key="1">
    <source>
        <dbReference type="PROSITE" id="PS51186"/>
    </source>
</evidence>
<sequence length="167" mass="18418">MELQVGMPIQFHHILTMKVQIALAEIHDLPAWSTLASEVVPLFGPMPEFETILERKIEENRAYCAKIKGNGLKFAGGILLGGAGKKHWIRWLAVSAEFRQFGIGRLLVAAAMENTPQGSDLLVDTFAAGSSGGEAARQLYKSYGFEPIGFVEVEGMHRERFRRSATS</sequence>
<accession>A0ABZ2V0G6</accession>
<gene>
    <name evidence="2" type="ORF">AABB29_10625</name>
</gene>
<dbReference type="PROSITE" id="PS51186">
    <property type="entry name" value="GNAT"/>
    <property type="match status" value="1"/>
</dbReference>
<dbReference type="Pfam" id="PF13508">
    <property type="entry name" value="Acetyltransf_7"/>
    <property type="match status" value="1"/>
</dbReference>
<keyword evidence="3" id="KW-1185">Reference proteome</keyword>
<dbReference type="Proteomes" id="UP001440612">
    <property type="component" value="Chromosome"/>
</dbReference>
<evidence type="ECO:0000313" key="2">
    <source>
        <dbReference type="EMBL" id="WZC47393.1"/>
    </source>
</evidence>
<reference evidence="3" key="1">
    <citation type="submission" date="2024-04" db="EMBL/GenBank/DDBJ databases">
        <title>Phylogenomic analyses of a clade within the roseobacter group suggest taxonomic reassignments of species of the genera Aestuariivita, Citreicella, Loktanella, Nautella, Pelagibaca, Ruegeria, Thalassobius, Thiobacimonas and Tropicibacter, and the proposal o.</title>
        <authorList>
            <person name="Jeon C.O."/>
        </authorList>
    </citation>
    <scope>NUCLEOTIDE SEQUENCE [LARGE SCALE GENOMIC DNA]</scope>
    <source>
        <strain evidence="3">BS5-3</strain>
    </source>
</reference>
<dbReference type="InterPro" id="IPR016181">
    <property type="entry name" value="Acyl_CoA_acyltransferase"/>
</dbReference>
<dbReference type="SUPFAM" id="SSF55729">
    <property type="entry name" value="Acyl-CoA N-acyltransferases (Nat)"/>
    <property type="match status" value="1"/>
</dbReference>
<dbReference type="EMBL" id="CP150951">
    <property type="protein sequence ID" value="WZC47393.1"/>
    <property type="molecule type" value="Genomic_DNA"/>
</dbReference>
<dbReference type="InterPro" id="IPR000182">
    <property type="entry name" value="GNAT_dom"/>
</dbReference>
<evidence type="ECO:0000313" key="3">
    <source>
        <dbReference type="Proteomes" id="UP001440612"/>
    </source>
</evidence>
<dbReference type="Gene3D" id="3.40.630.30">
    <property type="match status" value="1"/>
</dbReference>
<organism evidence="2 3">
    <name type="scientific">Yoonia phaeophyticola</name>
    <dbReference type="NCBI Taxonomy" id="3137369"/>
    <lineage>
        <taxon>Bacteria</taxon>
        <taxon>Pseudomonadati</taxon>
        <taxon>Pseudomonadota</taxon>
        <taxon>Alphaproteobacteria</taxon>
        <taxon>Rhodobacterales</taxon>
        <taxon>Paracoccaceae</taxon>
        <taxon>Yoonia</taxon>
    </lineage>
</organism>
<dbReference type="RefSeq" id="WP_341365513.1">
    <property type="nucleotide sequence ID" value="NZ_CP150951.2"/>
</dbReference>
<feature type="domain" description="N-acetyltransferase" evidence="1">
    <location>
        <begin position="19"/>
        <end position="164"/>
    </location>
</feature>
<keyword evidence="2" id="KW-0012">Acyltransferase</keyword>
<keyword evidence="2" id="KW-0808">Transferase</keyword>
<dbReference type="CDD" id="cd04301">
    <property type="entry name" value="NAT_SF"/>
    <property type="match status" value="1"/>
</dbReference>
<name>A0ABZ2V0G6_9RHOB</name>